<evidence type="ECO:0000256" key="5">
    <source>
        <dbReference type="ARBA" id="ARBA00023242"/>
    </source>
</evidence>
<comment type="subcellular location">
    <subcellularLocation>
        <location evidence="6">Nucleus</location>
    </subcellularLocation>
</comment>
<evidence type="ECO:0000313" key="9">
    <source>
        <dbReference type="EMBL" id="KAK2715157.1"/>
    </source>
</evidence>
<dbReference type="GO" id="GO:0004386">
    <property type="term" value="F:helicase activity"/>
    <property type="evidence" value="ECO:0007669"/>
    <property type="project" value="UniProtKB-KW"/>
</dbReference>
<evidence type="ECO:0000256" key="2">
    <source>
        <dbReference type="ARBA" id="ARBA00022801"/>
    </source>
</evidence>
<dbReference type="GO" id="GO:0005524">
    <property type="term" value="F:ATP binding"/>
    <property type="evidence" value="ECO:0007669"/>
    <property type="project" value="UniProtKB-KW"/>
</dbReference>
<dbReference type="InterPro" id="IPR027417">
    <property type="entry name" value="P-loop_NTPase"/>
</dbReference>
<keyword evidence="4" id="KW-0067">ATP-binding</keyword>
<dbReference type="InterPro" id="IPR003105">
    <property type="entry name" value="SRA_YDG"/>
</dbReference>
<dbReference type="AlphaFoldDB" id="A0AA88I474"/>
<evidence type="ECO:0000256" key="1">
    <source>
        <dbReference type="ARBA" id="ARBA00022741"/>
    </source>
</evidence>
<dbReference type="InterPro" id="IPR036987">
    <property type="entry name" value="SRA-YDG_sf"/>
</dbReference>
<dbReference type="InterPro" id="IPR014001">
    <property type="entry name" value="Helicase_ATP-bd"/>
</dbReference>
<evidence type="ECO:0000256" key="3">
    <source>
        <dbReference type="ARBA" id="ARBA00022806"/>
    </source>
</evidence>
<keyword evidence="3" id="KW-0347">Helicase</keyword>
<protein>
    <recommendedName>
        <fullName evidence="11">Activating signal cointegrator 1 complex subunit 3</fullName>
    </recommendedName>
</protein>
<evidence type="ECO:0008006" key="11">
    <source>
        <dbReference type="Google" id="ProtNLM"/>
    </source>
</evidence>
<proteinExistence type="predicted"/>
<dbReference type="InterPro" id="IPR050474">
    <property type="entry name" value="Hel308_SKI2-like"/>
</dbReference>
<dbReference type="InterPro" id="IPR015947">
    <property type="entry name" value="PUA-like_sf"/>
</dbReference>
<dbReference type="Pfam" id="PF02889">
    <property type="entry name" value="Sec63"/>
    <property type="match status" value="2"/>
</dbReference>
<dbReference type="GO" id="GO:0003676">
    <property type="term" value="F:nucleic acid binding"/>
    <property type="evidence" value="ECO:0007669"/>
    <property type="project" value="InterPro"/>
</dbReference>
<dbReference type="FunFam" id="2.60.40.150:FF:000113">
    <property type="entry name" value="activating signal cointegrator 1 complex subunit 3"/>
    <property type="match status" value="1"/>
</dbReference>
<keyword evidence="2" id="KW-0378">Hydrolase</keyword>
<sequence length="792" mass="91057">VVKYWPERGHAGFIVWRYLMRRDDPSPAPWTIEGKARINQMGLKMVYPEGYLEYMAEKENSHSKKLSSPRASKRKLNESPVLETKNAFDLMMGKRSKQFRFALDPVILELIAADKPNEKGWNDCLQTVAEGRTVFLEWDNQIHGTSEAFWIWVEDPETNQMYYHEYFILTEKQVIKRESETVVFTIPISEPLPSQYYIKAINDRWLGSECIFSLSFEHLILPERDPLYTNLLDLKPLSVQALGNSMYEMLYPFTHFNPIQTQLFDNLYHTDGNVLLGAPTGSGKTTVAEIAIFRVFNVYPSSKVVYIAPLKALGRERIEDWKVRLEKKLSKKVVELTGDVTPDARAIASADVIVTTPEKWDGVSRSSQTRGFVKEVALIIIDDIHLLGEDRGPVLEVIVSRKNFIAAQEERKDTGRTLRIIGLSTPIANARDLADWLIVQVQMVIQGRWLFSNDPLHTSVLILPHLDLPHIPALKRICNTNHTPSLLELIFSVGGKMEKLSKELSDDLEPTKMEEACFPEKSTKRVSSDRPYMTQEVKKMVMAKRWLLRHGNTQQANRLKNKLRKVNRKHANKYVERKVNHLFESKPSQWYNRIKRMTGKVEKGVDFGIDEDDVFDALVSLLLVPLEVTLDGLVPDTSCISNRPVELNSRLLDSDWLQVVCNQEYTVNIKVSQIPTTFKRRNDRRYAFAPKFPEPKEEGWCFVLGSVEQKELWALKRSGPLWWAKSTQQLSFAVPSNPGRFVVVLYILSDSYIGLDQQYYLHLEAVKVKDNMGPYIRSFDDLSEVQIVSETC</sequence>
<dbReference type="PROSITE" id="PS51192">
    <property type="entry name" value="HELICASE_ATP_BIND_1"/>
    <property type="match status" value="1"/>
</dbReference>
<gene>
    <name evidence="9" type="ORF">QYM36_009962</name>
</gene>
<keyword evidence="5 6" id="KW-0539">Nucleus</keyword>
<dbReference type="SUPFAM" id="SSF88697">
    <property type="entry name" value="PUA domain-like"/>
    <property type="match status" value="1"/>
</dbReference>
<dbReference type="GO" id="GO:0005634">
    <property type="term" value="C:nucleus"/>
    <property type="evidence" value="ECO:0007669"/>
    <property type="project" value="UniProtKB-SubCell"/>
</dbReference>
<dbReference type="SMART" id="SM00487">
    <property type="entry name" value="DEXDc"/>
    <property type="match status" value="1"/>
</dbReference>
<dbReference type="EMBL" id="JAVRJZ010000012">
    <property type="protein sequence ID" value="KAK2715157.1"/>
    <property type="molecule type" value="Genomic_DNA"/>
</dbReference>
<dbReference type="Proteomes" id="UP001187531">
    <property type="component" value="Unassembled WGS sequence"/>
</dbReference>
<evidence type="ECO:0000256" key="6">
    <source>
        <dbReference type="PROSITE-ProRule" id="PRU00358"/>
    </source>
</evidence>
<dbReference type="Gene3D" id="2.60.40.150">
    <property type="entry name" value="C2 domain"/>
    <property type="match status" value="2"/>
</dbReference>
<evidence type="ECO:0000256" key="4">
    <source>
        <dbReference type="ARBA" id="ARBA00022840"/>
    </source>
</evidence>
<dbReference type="InterPro" id="IPR004179">
    <property type="entry name" value="Sec63-dom"/>
</dbReference>
<dbReference type="GO" id="GO:0016787">
    <property type="term" value="F:hydrolase activity"/>
    <property type="evidence" value="ECO:0007669"/>
    <property type="project" value="UniProtKB-KW"/>
</dbReference>
<comment type="caution">
    <text evidence="9">The sequence shown here is derived from an EMBL/GenBank/DDBJ whole genome shotgun (WGS) entry which is preliminary data.</text>
</comment>
<organism evidence="9 10">
    <name type="scientific">Artemia franciscana</name>
    <name type="common">Brine shrimp</name>
    <name type="synonym">Artemia sanfranciscana</name>
    <dbReference type="NCBI Taxonomy" id="6661"/>
    <lineage>
        <taxon>Eukaryota</taxon>
        <taxon>Metazoa</taxon>
        <taxon>Ecdysozoa</taxon>
        <taxon>Arthropoda</taxon>
        <taxon>Crustacea</taxon>
        <taxon>Branchiopoda</taxon>
        <taxon>Anostraca</taxon>
        <taxon>Artemiidae</taxon>
        <taxon>Artemia</taxon>
    </lineage>
</organism>
<dbReference type="Gene3D" id="3.40.50.300">
    <property type="entry name" value="P-loop containing nucleotide triphosphate hydrolases"/>
    <property type="match status" value="1"/>
</dbReference>
<dbReference type="PANTHER" id="PTHR47961">
    <property type="entry name" value="DNA POLYMERASE THETA, PUTATIVE (AFU_ORTHOLOGUE AFUA_1G05260)-RELATED"/>
    <property type="match status" value="1"/>
</dbReference>
<feature type="domain" description="Helicase ATP-binding" evidence="8">
    <location>
        <begin position="265"/>
        <end position="445"/>
    </location>
</feature>
<evidence type="ECO:0000259" key="8">
    <source>
        <dbReference type="PROSITE" id="PS51192"/>
    </source>
</evidence>
<evidence type="ECO:0000259" key="7">
    <source>
        <dbReference type="PROSITE" id="PS51015"/>
    </source>
</evidence>
<dbReference type="InterPro" id="IPR003593">
    <property type="entry name" value="AAA+_ATPase"/>
</dbReference>
<dbReference type="PROSITE" id="PS51015">
    <property type="entry name" value="YDG"/>
    <property type="match status" value="1"/>
</dbReference>
<feature type="non-terminal residue" evidence="9">
    <location>
        <position position="792"/>
    </location>
</feature>
<keyword evidence="10" id="KW-1185">Reference proteome</keyword>
<accession>A0AA88I474</accession>
<reference evidence="9" key="1">
    <citation type="submission" date="2023-07" db="EMBL/GenBank/DDBJ databases">
        <title>Chromosome-level genome assembly of Artemia franciscana.</title>
        <authorList>
            <person name="Jo E."/>
        </authorList>
    </citation>
    <scope>NUCLEOTIDE SEQUENCE</scope>
    <source>
        <tissue evidence="9">Whole body</tissue>
    </source>
</reference>
<dbReference type="SUPFAM" id="SSF52540">
    <property type="entry name" value="P-loop containing nucleoside triphosphate hydrolases"/>
    <property type="match status" value="1"/>
</dbReference>
<dbReference type="SUPFAM" id="SSF81296">
    <property type="entry name" value="E set domains"/>
    <property type="match status" value="1"/>
</dbReference>
<name>A0AA88I474_ARTSF</name>
<feature type="domain" description="YDG" evidence="7">
    <location>
        <begin position="1"/>
        <end position="22"/>
    </location>
</feature>
<dbReference type="Gene3D" id="2.30.280.10">
    <property type="entry name" value="SRA-YDG"/>
    <property type="match status" value="1"/>
</dbReference>
<evidence type="ECO:0000313" key="10">
    <source>
        <dbReference type="Proteomes" id="UP001187531"/>
    </source>
</evidence>
<dbReference type="SMART" id="SM00382">
    <property type="entry name" value="AAA"/>
    <property type="match status" value="1"/>
</dbReference>
<dbReference type="PANTHER" id="PTHR47961:SF4">
    <property type="entry name" value="ACTIVATING SIGNAL COINTEGRATOR 1 COMPLEX SUBUNIT 3"/>
    <property type="match status" value="1"/>
</dbReference>
<dbReference type="FunFam" id="3.40.50.300:FF:000198">
    <property type="entry name" value="Activating signal cointegrator 1 complex subunit"/>
    <property type="match status" value="1"/>
</dbReference>
<dbReference type="InterPro" id="IPR014756">
    <property type="entry name" value="Ig_E-set"/>
</dbReference>
<keyword evidence="1" id="KW-0547">Nucleotide-binding</keyword>
<dbReference type="InterPro" id="IPR011545">
    <property type="entry name" value="DEAD/DEAH_box_helicase_dom"/>
</dbReference>
<dbReference type="Pfam" id="PF00270">
    <property type="entry name" value="DEAD"/>
    <property type="match status" value="1"/>
</dbReference>
<dbReference type="InterPro" id="IPR035892">
    <property type="entry name" value="C2_domain_sf"/>
</dbReference>